<accession>A0A1I5HNL3</accession>
<organism evidence="2 3">
    <name type="scientific">Saccharopolyspora antimicrobica</name>
    <dbReference type="NCBI Taxonomy" id="455193"/>
    <lineage>
        <taxon>Bacteria</taxon>
        <taxon>Bacillati</taxon>
        <taxon>Actinomycetota</taxon>
        <taxon>Actinomycetes</taxon>
        <taxon>Pseudonocardiales</taxon>
        <taxon>Pseudonocardiaceae</taxon>
        <taxon>Saccharopolyspora</taxon>
    </lineage>
</organism>
<dbReference type="AlphaFoldDB" id="A0A1I5HNL3"/>
<sequence length="371" mass="40200">MSGYEATVNEALDRVANLGYERTGGELANHAPMGAETIAVLGYFDAVGPWIENYRRGQEHYDPPESSNRIDAAEESSWRSALGVFGRAGDWERLFRRELADEPWRAVLARWWPRLITGVFAGMTHGVIRTAHAVRGLAAVAEPSPLQLDELARGMAYWAARFVHLPGNTTFDAPGGFAAAIAALPREGLAEASNLGELRQAWSRIDEVPGYSEALRAPGPAEAQWLLSEMTAEFAGVFLAHPEFVPAPALVHAVTAPAAVRLVLPHLPAEQHLASVGELWKMQAALLTTFTVGRQGEDAARTLAGEAEQLGFPELVARAVEHGDEHVIKFTEACMREHALRPDARYAAAVLSAQQRIPRGAGTNARRIVSG</sequence>
<name>A0A1I5HNL3_9PSEU</name>
<dbReference type="Proteomes" id="UP000270697">
    <property type="component" value="Unassembled WGS sequence"/>
</dbReference>
<dbReference type="OrthoDB" id="6396144at2"/>
<dbReference type="Proteomes" id="UP000199398">
    <property type="component" value="Unassembled WGS sequence"/>
</dbReference>
<evidence type="ECO:0000313" key="4">
    <source>
        <dbReference type="Proteomes" id="UP000270697"/>
    </source>
</evidence>
<gene>
    <name evidence="1" type="ORF">ATL45_0664</name>
    <name evidence="2" type="ORF">SAMN05421805_11613</name>
</gene>
<evidence type="ECO:0000313" key="3">
    <source>
        <dbReference type="Proteomes" id="UP000199398"/>
    </source>
</evidence>
<protein>
    <submittedName>
        <fullName evidence="1">Uncharacterized protein DUF4243</fullName>
    </submittedName>
</protein>
<dbReference type="EMBL" id="RBXX01000002">
    <property type="protein sequence ID" value="RKT82417.1"/>
    <property type="molecule type" value="Genomic_DNA"/>
</dbReference>
<evidence type="ECO:0000313" key="1">
    <source>
        <dbReference type="EMBL" id="RKT82417.1"/>
    </source>
</evidence>
<reference evidence="1 4" key="2">
    <citation type="submission" date="2018-10" db="EMBL/GenBank/DDBJ databases">
        <title>Sequencing the genomes of 1000 actinobacteria strains.</title>
        <authorList>
            <person name="Klenk H.-P."/>
        </authorList>
    </citation>
    <scope>NUCLEOTIDE SEQUENCE [LARGE SCALE GENOMIC DNA]</scope>
    <source>
        <strain evidence="1 4">DSM 45119</strain>
    </source>
</reference>
<reference evidence="2 3" key="1">
    <citation type="submission" date="2016-10" db="EMBL/GenBank/DDBJ databases">
        <authorList>
            <person name="de Groot N.N."/>
        </authorList>
    </citation>
    <scope>NUCLEOTIDE SEQUENCE [LARGE SCALE GENOMIC DNA]</scope>
    <source>
        <strain evidence="2 3">CPCC 201259</strain>
    </source>
</reference>
<dbReference type="RefSeq" id="WP_093157404.1">
    <property type="nucleotide sequence ID" value="NZ_FOUP01000016.1"/>
</dbReference>
<evidence type="ECO:0000313" key="2">
    <source>
        <dbReference type="EMBL" id="SFO49908.1"/>
    </source>
</evidence>
<proteinExistence type="predicted"/>
<dbReference type="EMBL" id="FOUP01000016">
    <property type="protein sequence ID" value="SFO49908.1"/>
    <property type="molecule type" value="Genomic_DNA"/>
</dbReference>
<keyword evidence="4" id="KW-1185">Reference proteome</keyword>
<dbReference type="STRING" id="455193.SAMN05421805_11613"/>